<evidence type="ECO:0000256" key="5">
    <source>
        <dbReference type="ARBA" id="ARBA00023242"/>
    </source>
</evidence>
<evidence type="ECO:0000313" key="10">
    <source>
        <dbReference type="WBParaSite" id="MBELARI_LOCUS13846"/>
    </source>
</evidence>
<feature type="compositionally biased region" description="Low complexity" evidence="7">
    <location>
        <begin position="229"/>
        <end position="242"/>
    </location>
</feature>
<comment type="subcellular location">
    <subcellularLocation>
        <location evidence="1">Nucleus</location>
    </subcellularLocation>
</comment>
<dbReference type="WBParaSite" id="MBELARI_LOCUS13846">
    <property type="protein sequence ID" value="MBELARI_LOCUS13846"/>
    <property type="gene ID" value="MBELARI_LOCUS13846"/>
</dbReference>
<evidence type="ECO:0000259" key="8">
    <source>
        <dbReference type="PROSITE" id="PS50102"/>
    </source>
</evidence>
<dbReference type="GO" id="GO:0003729">
    <property type="term" value="F:mRNA binding"/>
    <property type="evidence" value="ECO:0007669"/>
    <property type="project" value="TreeGrafter"/>
</dbReference>
<dbReference type="SUPFAM" id="SSF54928">
    <property type="entry name" value="RNA-binding domain, RBD"/>
    <property type="match status" value="1"/>
</dbReference>
<keyword evidence="2" id="KW-0507">mRNA processing</keyword>
<dbReference type="Proteomes" id="UP000887575">
    <property type="component" value="Unassembled WGS sequence"/>
</dbReference>
<dbReference type="PANTHER" id="PTHR23003">
    <property type="entry name" value="RNA RECOGNITION MOTIF RRM DOMAIN CONTAINING PROTEIN"/>
    <property type="match status" value="1"/>
</dbReference>
<feature type="region of interest" description="Disordered" evidence="7">
    <location>
        <begin position="78"/>
        <end position="135"/>
    </location>
</feature>
<dbReference type="GO" id="GO:0005737">
    <property type="term" value="C:cytoplasm"/>
    <property type="evidence" value="ECO:0007669"/>
    <property type="project" value="TreeGrafter"/>
</dbReference>
<dbReference type="GO" id="GO:0005634">
    <property type="term" value="C:nucleus"/>
    <property type="evidence" value="ECO:0007669"/>
    <property type="project" value="UniProtKB-SubCell"/>
</dbReference>
<dbReference type="InterPro" id="IPR035979">
    <property type="entry name" value="RBD_domain_sf"/>
</dbReference>
<accession>A0AAF3J3G7</accession>
<keyword evidence="9" id="KW-1185">Reference proteome</keyword>
<organism evidence="9 10">
    <name type="scientific">Mesorhabditis belari</name>
    <dbReference type="NCBI Taxonomy" id="2138241"/>
    <lineage>
        <taxon>Eukaryota</taxon>
        <taxon>Metazoa</taxon>
        <taxon>Ecdysozoa</taxon>
        <taxon>Nematoda</taxon>
        <taxon>Chromadorea</taxon>
        <taxon>Rhabditida</taxon>
        <taxon>Rhabditina</taxon>
        <taxon>Rhabditomorpha</taxon>
        <taxon>Rhabditoidea</taxon>
        <taxon>Rhabditidae</taxon>
        <taxon>Mesorhabditinae</taxon>
        <taxon>Mesorhabditis</taxon>
    </lineage>
</organism>
<keyword evidence="4 6" id="KW-0694">RNA-binding</keyword>
<evidence type="ECO:0000256" key="1">
    <source>
        <dbReference type="ARBA" id="ARBA00004123"/>
    </source>
</evidence>
<dbReference type="InterPro" id="IPR012677">
    <property type="entry name" value="Nucleotide-bd_a/b_plait_sf"/>
</dbReference>
<feature type="compositionally biased region" description="Basic and acidic residues" evidence="7">
    <location>
        <begin position="91"/>
        <end position="108"/>
    </location>
</feature>
<keyword evidence="3" id="KW-0677">Repeat</keyword>
<evidence type="ECO:0000313" key="9">
    <source>
        <dbReference type="Proteomes" id="UP000887575"/>
    </source>
</evidence>
<reference evidence="10" key="1">
    <citation type="submission" date="2024-02" db="UniProtKB">
        <authorList>
            <consortium name="WormBaseParasite"/>
        </authorList>
    </citation>
    <scope>IDENTIFICATION</scope>
</reference>
<feature type="compositionally biased region" description="Basic residues" evidence="7">
    <location>
        <begin position="212"/>
        <end position="228"/>
    </location>
</feature>
<dbReference type="SMART" id="SM00360">
    <property type="entry name" value="RRM"/>
    <property type="match status" value="2"/>
</dbReference>
<dbReference type="Pfam" id="PF00076">
    <property type="entry name" value="RRM_1"/>
    <property type="match status" value="2"/>
</dbReference>
<dbReference type="Gene3D" id="3.30.70.330">
    <property type="match status" value="2"/>
</dbReference>
<dbReference type="PROSITE" id="PS50102">
    <property type="entry name" value="RRM"/>
    <property type="match status" value="2"/>
</dbReference>
<proteinExistence type="predicted"/>
<keyword evidence="5" id="KW-0539">Nucleus</keyword>
<feature type="domain" description="RRM" evidence="8">
    <location>
        <begin position="121"/>
        <end position="195"/>
    </location>
</feature>
<evidence type="ECO:0000256" key="2">
    <source>
        <dbReference type="ARBA" id="ARBA00022664"/>
    </source>
</evidence>
<sequence length="257" mass="28580">MSDRDCRIYVGNLPDDCRERDVEDIFDKYGRIRSIDIKAKGRAPAFAFVDFEDPADAEDAVRGRDGYSFDGMRLRVEFPRGVGPRGPGGRPIHDRDGGRSRGGDDRYSSRSRNPPPRRSSYRVKITGLPSTGSWQDVKDHLRDAGEVCYANVHGDGTGVAEFTHRDDMKRAIRKLDDTKFRSHEGETAYVRIAESSDTDSPPRGGGGGGGGRRSRSRSPKYSPRRTRSRSPPSRRGGGSRSRSASRSKSRSRSRSRS</sequence>
<name>A0AAF3J3G7_9BILA</name>
<dbReference type="InterPro" id="IPR000504">
    <property type="entry name" value="RRM_dom"/>
</dbReference>
<evidence type="ECO:0000256" key="3">
    <source>
        <dbReference type="ARBA" id="ARBA00022737"/>
    </source>
</evidence>
<evidence type="ECO:0000256" key="7">
    <source>
        <dbReference type="SAM" id="MobiDB-lite"/>
    </source>
</evidence>
<dbReference type="PANTHER" id="PTHR23003:SF62">
    <property type="entry name" value="SERINE_ARGININE (SR)-TYPE SHUTTLING MRNA BINDING PROTEIN NPL3"/>
    <property type="match status" value="1"/>
</dbReference>
<feature type="region of interest" description="Disordered" evidence="7">
    <location>
        <begin position="189"/>
        <end position="257"/>
    </location>
</feature>
<protein>
    <submittedName>
        <fullName evidence="10">RRM domain-containing protein</fullName>
    </submittedName>
</protein>
<dbReference type="InterPro" id="IPR050374">
    <property type="entry name" value="RRT5_SRSF_SR"/>
</dbReference>
<dbReference type="FunFam" id="3.30.70.330:FF:000815">
    <property type="entry name" value="Serine/arginine-rich splicing factor SR30"/>
    <property type="match status" value="1"/>
</dbReference>
<evidence type="ECO:0000256" key="6">
    <source>
        <dbReference type="PROSITE-ProRule" id="PRU00176"/>
    </source>
</evidence>
<evidence type="ECO:0000256" key="4">
    <source>
        <dbReference type="ARBA" id="ARBA00022884"/>
    </source>
</evidence>
<feature type="compositionally biased region" description="Basic residues" evidence="7">
    <location>
        <begin position="243"/>
        <end position="257"/>
    </location>
</feature>
<dbReference type="AlphaFoldDB" id="A0AAF3J3G7"/>
<dbReference type="CDD" id="cd12338">
    <property type="entry name" value="RRM1_SRSF1_like"/>
    <property type="match status" value="1"/>
</dbReference>
<feature type="domain" description="RRM" evidence="8">
    <location>
        <begin position="6"/>
        <end position="81"/>
    </location>
</feature>
<dbReference type="GO" id="GO:0006397">
    <property type="term" value="P:mRNA processing"/>
    <property type="evidence" value="ECO:0007669"/>
    <property type="project" value="UniProtKB-KW"/>
</dbReference>